<comment type="caution">
    <text evidence="6">The sequence shown here is derived from an EMBL/GenBank/DDBJ whole genome shotgun (WGS) entry which is preliminary data.</text>
</comment>
<dbReference type="OrthoDB" id="6133115at2759"/>
<evidence type="ECO:0000256" key="4">
    <source>
        <dbReference type="ARBA" id="ARBA00023136"/>
    </source>
</evidence>
<organism evidence="6 7">
    <name type="scientific">Pararge aegeria aegeria</name>
    <dbReference type="NCBI Taxonomy" id="348720"/>
    <lineage>
        <taxon>Eukaryota</taxon>
        <taxon>Metazoa</taxon>
        <taxon>Ecdysozoa</taxon>
        <taxon>Arthropoda</taxon>
        <taxon>Hexapoda</taxon>
        <taxon>Insecta</taxon>
        <taxon>Pterygota</taxon>
        <taxon>Neoptera</taxon>
        <taxon>Endopterygota</taxon>
        <taxon>Lepidoptera</taxon>
        <taxon>Glossata</taxon>
        <taxon>Ditrysia</taxon>
        <taxon>Papilionoidea</taxon>
        <taxon>Nymphalidae</taxon>
        <taxon>Satyrinae</taxon>
        <taxon>Satyrini</taxon>
        <taxon>Parargina</taxon>
        <taxon>Pararge</taxon>
    </lineage>
</organism>
<gene>
    <name evidence="6" type="primary">jg4832</name>
    <name evidence="6" type="ORF">PAEG_LOCUS7416</name>
</gene>
<keyword evidence="3" id="KW-1133">Transmembrane helix</keyword>
<proteinExistence type="predicted"/>
<evidence type="ECO:0000259" key="5">
    <source>
        <dbReference type="PROSITE" id="PS50850"/>
    </source>
</evidence>
<feature type="non-terminal residue" evidence="6">
    <location>
        <position position="1"/>
    </location>
</feature>
<dbReference type="GO" id="GO:0022857">
    <property type="term" value="F:transmembrane transporter activity"/>
    <property type="evidence" value="ECO:0007669"/>
    <property type="project" value="InterPro"/>
</dbReference>
<dbReference type="InterPro" id="IPR020846">
    <property type="entry name" value="MFS_dom"/>
</dbReference>
<dbReference type="SUPFAM" id="SSF103473">
    <property type="entry name" value="MFS general substrate transporter"/>
    <property type="match status" value="1"/>
</dbReference>
<dbReference type="PANTHER" id="PTHR48021:SF39">
    <property type="entry name" value="MAJOR FACILITATOR SUPERFAMILY (MFS) PROFILE DOMAIN-CONTAINING PROTEIN"/>
    <property type="match status" value="1"/>
</dbReference>
<dbReference type="AlphaFoldDB" id="A0A8S4R1Q2"/>
<protein>
    <submittedName>
        <fullName evidence="6">Jg4832 protein</fullName>
    </submittedName>
</protein>
<dbReference type="InterPro" id="IPR050549">
    <property type="entry name" value="MFS_Trehalose_Transporter"/>
</dbReference>
<evidence type="ECO:0000313" key="7">
    <source>
        <dbReference type="Proteomes" id="UP000838756"/>
    </source>
</evidence>
<keyword evidence="7" id="KW-1185">Reference proteome</keyword>
<keyword evidence="2" id="KW-0812">Transmembrane</keyword>
<dbReference type="Gene3D" id="1.20.1250.20">
    <property type="entry name" value="MFS general substrate transporter like domains"/>
    <property type="match status" value="1"/>
</dbReference>
<sequence length="72" mass="7766">SINLIIVPVGCALSGVVTTPVGRRRAMQMVNVPFFIAWLLFHYSTNVGHLYGALFLTGLSGGLLEAPVSKFF</sequence>
<dbReference type="PROSITE" id="PS50850">
    <property type="entry name" value="MFS"/>
    <property type="match status" value="1"/>
</dbReference>
<dbReference type="InterPro" id="IPR005828">
    <property type="entry name" value="MFS_sugar_transport-like"/>
</dbReference>
<evidence type="ECO:0000256" key="1">
    <source>
        <dbReference type="ARBA" id="ARBA00004141"/>
    </source>
</evidence>
<dbReference type="EMBL" id="CAKXAJ010021894">
    <property type="protein sequence ID" value="CAH2226721.1"/>
    <property type="molecule type" value="Genomic_DNA"/>
</dbReference>
<evidence type="ECO:0000313" key="6">
    <source>
        <dbReference type="EMBL" id="CAH2226721.1"/>
    </source>
</evidence>
<dbReference type="Proteomes" id="UP000838756">
    <property type="component" value="Unassembled WGS sequence"/>
</dbReference>
<dbReference type="InterPro" id="IPR036259">
    <property type="entry name" value="MFS_trans_sf"/>
</dbReference>
<dbReference type="PANTHER" id="PTHR48021">
    <property type="match status" value="1"/>
</dbReference>
<evidence type="ECO:0000256" key="2">
    <source>
        <dbReference type="ARBA" id="ARBA00022692"/>
    </source>
</evidence>
<dbReference type="GO" id="GO:0016020">
    <property type="term" value="C:membrane"/>
    <property type="evidence" value="ECO:0007669"/>
    <property type="project" value="UniProtKB-SubCell"/>
</dbReference>
<comment type="subcellular location">
    <subcellularLocation>
        <location evidence="1">Membrane</location>
        <topology evidence="1">Multi-pass membrane protein</topology>
    </subcellularLocation>
</comment>
<feature type="domain" description="Major facilitator superfamily (MFS) profile" evidence="5">
    <location>
        <begin position="1"/>
        <end position="72"/>
    </location>
</feature>
<evidence type="ECO:0000256" key="3">
    <source>
        <dbReference type="ARBA" id="ARBA00022989"/>
    </source>
</evidence>
<dbReference type="Pfam" id="PF00083">
    <property type="entry name" value="Sugar_tr"/>
    <property type="match status" value="1"/>
</dbReference>
<keyword evidence="4" id="KW-0472">Membrane</keyword>
<reference evidence="6" key="1">
    <citation type="submission" date="2022-03" db="EMBL/GenBank/DDBJ databases">
        <authorList>
            <person name="Lindestad O."/>
        </authorList>
    </citation>
    <scope>NUCLEOTIDE SEQUENCE</scope>
</reference>
<name>A0A8S4R1Q2_9NEOP</name>
<accession>A0A8S4R1Q2</accession>